<comment type="caution">
    <text evidence="2">The sequence shown here is derived from an EMBL/GenBank/DDBJ whole genome shotgun (WGS) entry which is preliminary data.</text>
</comment>
<dbReference type="SUPFAM" id="SSF55729">
    <property type="entry name" value="Acyl-CoA N-acyltransferases (Nat)"/>
    <property type="match status" value="1"/>
</dbReference>
<gene>
    <name evidence="2" type="ORF">JM93_00517</name>
</gene>
<keyword evidence="3" id="KW-1185">Reference proteome</keyword>
<protein>
    <submittedName>
        <fullName evidence="2">Acetyltransferase (GNAT) family protein</fullName>
    </submittedName>
</protein>
<evidence type="ECO:0000313" key="3">
    <source>
        <dbReference type="Proteomes" id="UP000320593"/>
    </source>
</evidence>
<dbReference type="InterPro" id="IPR016181">
    <property type="entry name" value="Acyl_CoA_acyltransferase"/>
</dbReference>
<organism evidence="2 3">
    <name type="scientific">Roseibium hamelinense</name>
    <dbReference type="NCBI Taxonomy" id="150831"/>
    <lineage>
        <taxon>Bacteria</taxon>
        <taxon>Pseudomonadati</taxon>
        <taxon>Pseudomonadota</taxon>
        <taxon>Alphaproteobacteria</taxon>
        <taxon>Hyphomicrobiales</taxon>
        <taxon>Stappiaceae</taxon>
        <taxon>Roseibium</taxon>
    </lineage>
</organism>
<dbReference type="AlphaFoldDB" id="A0A562TH79"/>
<evidence type="ECO:0000259" key="1">
    <source>
        <dbReference type="PROSITE" id="PS51186"/>
    </source>
</evidence>
<sequence length="159" mass="18256">MRTDAVSRYCVSRASQEQMTAAGNILNAWIDETAWMPRVHSHQSVIDYYQTHVFRHCDVFVGVDSEHCVMGFLAIDTDDLITALYLARAARGRELGRQLLDHVKTERARDLSLWTFEANSGARAFYHREGFQEVRRTKGDNEEHLPDILYRWTAAGKPA</sequence>
<reference evidence="2 3" key="1">
    <citation type="submission" date="2019-07" db="EMBL/GenBank/DDBJ databases">
        <title>Genomic Encyclopedia of Archaeal and Bacterial Type Strains, Phase II (KMG-II): from individual species to whole genera.</title>
        <authorList>
            <person name="Goeker M."/>
        </authorList>
    </citation>
    <scope>NUCLEOTIDE SEQUENCE [LARGE SCALE GENOMIC DNA]</scope>
    <source>
        <strain evidence="2 3">ATCC BAA-252</strain>
    </source>
</reference>
<dbReference type="PROSITE" id="PS51186">
    <property type="entry name" value="GNAT"/>
    <property type="match status" value="1"/>
</dbReference>
<evidence type="ECO:0000313" key="2">
    <source>
        <dbReference type="EMBL" id="TWI92965.1"/>
    </source>
</evidence>
<dbReference type="OrthoDB" id="9797417at2"/>
<dbReference type="Proteomes" id="UP000320593">
    <property type="component" value="Unassembled WGS sequence"/>
</dbReference>
<dbReference type="Gene3D" id="3.40.630.30">
    <property type="match status" value="1"/>
</dbReference>
<accession>A0A562TH79</accession>
<name>A0A562TH79_9HYPH</name>
<dbReference type="InterPro" id="IPR000182">
    <property type="entry name" value="GNAT_dom"/>
</dbReference>
<proteinExistence type="predicted"/>
<dbReference type="EMBL" id="VLLF01000001">
    <property type="protein sequence ID" value="TWI92965.1"/>
    <property type="molecule type" value="Genomic_DNA"/>
</dbReference>
<dbReference type="Pfam" id="PF13508">
    <property type="entry name" value="Acetyltransf_7"/>
    <property type="match status" value="1"/>
</dbReference>
<feature type="domain" description="N-acetyltransferase" evidence="1">
    <location>
        <begin position="9"/>
        <end position="155"/>
    </location>
</feature>
<keyword evidence="2" id="KW-0808">Transferase</keyword>
<dbReference type="GO" id="GO:0016747">
    <property type="term" value="F:acyltransferase activity, transferring groups other than amino-acyl groups"/>
    <property type="evidence" value="ECO:0007669"/>
    <property type="project" value="InterPro"/>
</dbReference>